<organism evidence="1 2">
    <name type="scientific">Gordonia alkaliphila</name>
    <dbReference type="NCBI Taxonomy" id="1053547"/>
    <lineage>
        <taxon>Bacteria</taxon>
        <taxon>Bacillati</taxon>
        <taxon>Actinomycetota</taxon>
        <taxon>Actinomycetes</taxon>
        <taxon>Mycobacteriales</taxon>
        <taxon>Gordoniaceae</taxon>
        <taxon>Gordonia</taxon>
    </lineage>
</organism>
<dbReference type="Proteomes" id="UP001500822">
    <property type="component" value="Unassembled WGS sequence"/>
</dbReference>
<reference evidence="2" key="1">
    <citation type="journal article" date="2019" name="Int. J. Syst. Evol. Microbiol.">
        <title>The Global Catalogue of Microorganisms (GCM) 10K type strain sequencing project: providing services to taxonomists for standard genome sequencing and annotation.</title>
        <authorList>
            <consortium name="The Broad Institute Genomics Platform"/>
            <consortium name="The Broad Institute Genome Sequencing Center for Infectious Disease"/>
            <person name="Wu L."/>
            <person name="Ma J."/>
        </authorList>
    </citation>
    <scope>NUCLEOTIDE SEQUENCE [LARGE SCALE GENOMIC DNA]</scope>
    <source>
        <strain evidence="2">JCM 18077</strain>
    </source>
</reference>
<comment type="caution">
    <text evidence="1">The sequence shown here is derived from an EMBL/GenBank/DDBJ whole genome shotgun (WGS) entry which is preliminary data.</text>
</comment>
<sequence length="177" mass="19672">MTQNSTGFTESEYREFSNLFVFWGERHAEIGATPSWAGIWPEVPGQFPAHELSARGLGGDPGYILRREGGVVRRYWVERGWLVSRGEYGHVIDAMKAMAATLASEYRVAQGYESLFSKLEGTMPDGVEISTLDGREVYRILGGSPDQWIPVYGVPGGISPYFLTHSLDQVNADLLRP</sequence>
<dbReference type="RefSeq" id="WP_345314497.1">
    <property type="nucleotide sequence ID" value="NZ_BAABIE010000039.1"/>
</dbReference>
<proteinExistence type="predicted"/>
<dbReference type="EMBL" id="BAABIE010000039">
    <property type="protein sequence ID" value="GAA4759614.1"/>
    <property type="molecule type" value="Genomic_DNA"/>
</dbReference>
<gene>
    <name evidence="1" type="ORF">GCM10023217_34900</name>
</gene>
<evidence type="ECO:0000313" key="2">
    <source>
        <dbReference type="Proteomes" id="UP001500822"/>
    </source>
</evidence>
<protein>
    <submittedName>
        <fullName evidence="1">Uncharacterized protein</fullName>
    </submittedName>
</protein>
<accession>A0ABP8ZMP4</accession>
<keyword evidence="2" id="KW-1185">Reference proteome</keyword>
<name>A0ABP8ZMP4_9ACTN</name>
<evidence type="ECO:0000313" key="1">
    <source>
        <dbReference type="EMBL" id="GAA4759614.1"/>
    </source>
</evidence>